<proteinExistence type="predicted"/>
<accession>M5U7C1</accession>
<dbReference type="AlphaFoldDB" id="M5U7C1"/>
<evidence type="ECO:0000313" key="2">
    <source>
        <dbReference type="Proteomes" id="UP000011885"/>
    </source>
</evidence>
<dbReference type="Proteomes" id="UP000011885">
    <property type="component" value="Unassembled WGS sequence"/>
</dbReference>
<organism evidence="1 2">
    <name type="scientific">Rhodopirellula sallentina SM41</name>
    <dbReference type="NCBI Taxonomy" id="1263870"/>
    <lineage>
        <taxon>Bacteria</taxon>
        <taxon>Pseudomonadati</taxon>
        <taxon>Planctomycetota</taxon>
        <taxon>Planctomycetia</taxon>
        <taxon>Pirellulales</taxon>
        <taxon>Pirellulaceae</taxon>
        <taxon>Rhodopirellula</taxon>
    </lineage>
</organism>
<sequence>MLKIQHHNANRSGRSGRRLLIVGATRSSVFPRPRPRVGYLNEPICFDLPAS</sequence>
<dbReference type="EMBL" id="ANOH01000095">
    <property type="protein sequence ID" value="EMI57330.1"/>
    <property type="molecule type" value="Genomic_DNA"/>
</dbReference>
<protein>
    <submittedName>
        <fullName evidence="1">Uncharacterized protein</fullName>
    </submittedName>
</protein>
<reference evidence="1 2" key="1">
    <citation type="journal article" date="2013" name="Mar. Genomics">
        <title>Expression of sulfatases in Rhodopirellula baltica and the diversity of sulfatases in the genus Rhodopirellula.</title>
        <authorList>
            <person name="Wegner C.E."/>
            <person name="Richter-Heitmann T."/>
            <person name="Klindworth A."/>
            <person name="Klockow C."/>
            <person name="Richter M."/>
            <person name="Achstetter T."/>
            <person name="Glockner F.O."/>
            <person name="Harder J."/>
        </authorList>
    </citation>
    <scope>NUCLEOTIDE SEQUENCE [LARGE SCALE GENOMIC DNA]</scope>
    <source>
        <strain evidence="1 2">SM41</strain>
    </source>
</reference>
<comment type="caution">
    <text evidence="1">The sequence shown here is derived from an EMBL/GenBank/DDBJ whole genome shotgun (WGS) entry which is preliminary data.</text>
</comment>
<dbReference type="PATRIC" id="fig|1263870.3.peg.1266"/>
<name>M5U7C1_9BACT</name>
<gene>
    <name evidence="1" type="ORF">RSSM_01171</name>
</gene>
<evidence type="ECO:0000313" key="1">
    <source>
        <dbReference type="EMBL" id="EMI57330.1"/>
    </source>
</evidence>
<keyword evidence="2" id="KW-1185">Reference proteome</keyword>